<evidence type="ECO:0000256" key="1">
    <source>
        <dbReference type="SAM" id="Phobius"/>
    </source>
</evidence>
<gene>
    <name evidence="2" type="ORF">RHODGE_RHODGE_01294</name>
</gene>
<dbReference type="AlphaFoldDB" id="A0A3S4AXM6"/>
<evidence type="ECO:0000313" key="3">
    <source>
        <dbReference type="Proteomes" id="UP000289200"/>
    </source>
</evidence>
<evidence type="ECO:0000313" key="2">
    <source>
        <dbReference type="EMBL" id="VCU06647.1"/>
    </source>
</evidence>
<comment type="caution">
    <text evidence="2">The sequence shown here is derived from an EMBL/GenBank/DDBJ whole genome shotgun (WGS) entry which is preliminary data.</text>
</comment>
<dbReference type="EMBL" id="UWOC01000111">
    <property type="protein sequence ID" value="VCU06647.1"/>
    <property type="molecule type" value="Genomic_DNA"/>
</dbReference>
<keyword evidence="1" id="KW-0812">Transmembrane</keyword>
<name>A0A3S4AXM6_9BRAD</name>
<proteinExistence type="predicted"/>
<keyword evidence="1" id="KW-0472">Membrane</keyword>
<protein>
    <submittedName>
        <fullName evidence="2">Uncharacterized protein</fullName>
    </submittedName>
</protein>
<organism evidence="2 3">
    <name type="scientific">Rhodoplanes serenus</name>
    <dbReference type="NCBI Taxonomy" id="200615"/>
    <lineage>
        <taxon>Bacteria</taxon>
        <taxon>Pseudomonadati</taxon>
        <taxon>Pseudomonadota</taxon>
        <taxon>Alphaproteobacteria</taxon>
        <taxon>Hyphomicrobiales</taxon>
        <taxon>Nitrobacteraceae</taxon>
        <taxon>Rhodoplanes</taxon>
    </lineage>
</organism>
<keyword evidence="1" id="KW-1133">Transmembrane helix</keyword>
<accession>A0A3S4AXM6</accession>
<keyword evidence="3" id="KW-1185">Reference proteome</keyword>
<reference evidence="3" key="1">
    <citation type="submission" date="2018-10" db="EMBL/GenBank/DDBJ databases">
        <authorList>
            <person name="Peiro R."/>
            <person name="Begona"/>
            <person name="Cbmso G."/>
            <person name="Lopez M."/>
            <person name="Gonzalez S."/>
            <person name="Sacristan E."/>
            <person name="Castillo E."/>
        </authorList>
    </citation>
    <scope>NUCLEOTIDE SEQUENCE [LARGE SCALE GENOMIC DNA]</scope>
</reference>
<dbReference type="RefSeq" id="WP_165363815.1">
    <property type="nucleotide sequence ID" value="NZ_NPEW01000200.1"/>
</dbReference>
<sequence length="49" mass="5254">MTHHHHDPGFAHPSPPPAPSLLRLSLGRRLAVVAVLAAVVWAVVLWAMA</sequence>
<dbReference type="Proteomes" id="UP000289200">
    <property type="component" value="Unassembled WGS sequence"/>
</dbReference>
<feature type="transmembrane region" description="Helical" evidence="1">
    <location>
        <begin position="30"/>
        <end position="48"/>
    </location>
</feature>